<evidence type="ECO:0000313" key="3">
    <source>
        <dbReference type="Proteomes" id="UP000183915"/>
    </source>
</evidence>
<keyword evidence="3" id="KW-1185">Reference proteome</keyword>
<keyword evidence="1" id="KW-0472">Membrane</keyword>
<organism evidence="2 3">
    <name type="scientific">Pseudomonas kilonensis</name>
    <dbReference type="NCBI Taxonomy" id="132476"/>
    <lineage>
        <taxon>Bacteria</taxon>
        <taxon>Pseudomonadati</taxon>
        <taxon>Pseudomonadota</taxon>
        <taxon>Gammaproteobacteria</taxon>
        <taxon>Pseudomonadales</taxon>
        <taxon>Pseudomonadaceae</taxon>
        <taxon>Pseudomonas</taxon>
    </lineage>
</organism>
<evidence type="ECO:0000256" key="1">
    <source>
        <dbReference type="SAM" id="Phobius"/>
    </source>
</evidence>
<comment type="caution">
    <text evidence="2">The sequence shown here is derived from an EMBL/GenBank/DDBJ whole genome shotgun (WGS) entry which is preliminary data.</text>
</comment>
<dbReference type="EMBL" id="FNTT01000001">
    <property type="protein sequence ID" value="SEC87210.1"/>
    <property type="molecule type" value="Genomic_DNA"/>
</dbReference>
<sequence length="294" mass="32557">MKSKILGALASFILPIALFIFSPYWSAYFSDKKELSYEVLSTRELTNLDSLDRTWPDIKISYGGIDVSTGSFLTLAIANTGKLPIKREDFDSPISIHISNSESVLSYKTVFSTPANLDVKLSKTQNGLAVSSLLLNPGDRFFIEIFSRSPVMISGVSSRIVGLPAITKAKPEPRSGFYVAISPIERSTKASRLPISHIPFWLTWAVTHILLVGTMLAIWACIRHSGVIAKVLLFLFAAVTYLLTMGGVSMCIAYFIDILDINKWVSMASMMLSTFMSVYISNFLRRKIFSVAVL</sequence>
<accession>A0ABY0Y3C7</accession>
<dbReference type="Proteomes" id="UP000183915">
    <property type="component" value="Unassembled WGS sequence"/>
</dbReference>
<proteinExistence type="predicted"/>
<reference evidence="2 3" key="1">
    <citation type="submission" date="2016-10" db="EMBL/GenBank/DDBJ databases">
        <authorList>
            <person name="Varghese N."/>
            <person name="Submissions S."/>
        </authorList>
    </citation>
    <scope>NUCLEOTIDE SEQUENCE [LARGE SCALE GENOMIC DNA]</scope>
    <source>
        <strain evidence="2 3">BS3780</strain>
    </source>
</reference>
<feature type="transmembrane region" description="Helical" evidence="1">
    <location>
        <begin position="261"/>
        <end position="280"/>
    </location>
</feature>
<keyword evidence="1" id="KW-1133">Transmembrane helix</keyword>
<feature type="transmembrane region" description="Helical" evidence="1">
    <location>
        <begin position="231"/>
        <end position="255"/>
    </location>
</feature>
<gene>
    <name evidence="2" type="ORF">SAMN04490188_0210</name>
</gene>
<dbReference type="RefSeq" id="WP_139212979.1">
    <property type="nucleotide sequence ID" value="NZ_FNTT01000001.1"/>
</dbReference>
<protein>
    <submittedName>
        <fullName evidence="2">Uncharacterized protein</fullName>
    </submittedName>
</protein>
<name>A0ABY0Y3C7_9PSED</name>
<feature type="transmembrane region" description="Helical" evidence="1">
    <location>
        <begin position="198"/>
        <end position="219"/>
    </location>
</feature>
<evidence type="ECO:0000313" key="2">
    <source>
        <dbReference type="EMBL" id="SEC87210.1"/>
    </source>
</evidence>
<keyword evidence="1" id="KW-0812">Transmembrane</keyword>